<comment type="pathway">
    <text evidence="3">Metabolic intermediate metabolism; (R)-mevalonate degradation; (S)-3-hydroxy-3-methylglutaryl-CoA from (R)-mevalonate: step 1/1.</text>
</comment>
<dbReference type="PANTHER" id="PTHR10572">
    <property type="entry name" value="3-HYDROXY-3-METHYLGLUTARYL-COENZYME A REDUCTASE"/>
    <property type="match status" value="1"/>
</dbReference>
<comment type="catalytic activity">
    <reaction evidence="3">
        <text>(R)-mevalonate + 2 NAD(+) + CoA = (3S)-3-hydroxy-3-methylglutaryl-CoA + 2 NADH + 2 H(+)</text>
        <dbReference type="Rhea" id="RHEA:14833"/>
        <dbReference type="ChEBI" id="CHEBI:15378"/>
        <dbReference type="ChEBI" id="CHEBI:36464"/>
        <dbReference type="ChEBI" id="CHEBI:43074"/>
        <dbReference type="ChEBI" id="CHEBI:57287"/>
        <dbReference type="ChEBI" id="CHEBI:57540"/>
        <dbReference type="ChEBI" id="CHEBI:57945"/>
        <dbReference type="EC" id="1.1.1.88"/>
    </reaction>
</comment>
<name>A0A0R2CSR4_9LACO</name>
<dbReference type="PROSITE" id="PS50065">
    <property type="entry name" value="HMG_COA_REDUCTASE_4"/>
    <property type="match status" value="1"/>
</dbReference>
<protein>
    <recommendedName>
        <fullName evidence="3">3-hydroxy-3-methylglutaryl coenzyme A reductase</fullName>
        <shortName evidence="3">HMG-CoA reductase</shortName>
        <ecNumber evidence="3">1.1.1.88</ecNumber>
    </recommendedName>
</protein>
<accession>A0A0R2CSR4</accession>
<dbReference type="STRING" id="1423802.FC56_GL001077"/>
<dbReference type="Gene3D" id="1.10.8.660">
    <property type="match status" value="1"/>
</dbReference>
<dbReference type="EC" id="1.1.1.88" evidence="3"/>
<comment type="caution">
    <text evidence="4">The sequence shown here is derived from an EMBL/GenBank/DDBJ whole genome shotgun (WGS) entry which is preliminary data.</text>
</comment>
<gene>
    <name evidence="4" type="ORF">FC56_GL001077</name>
</gene>
<keyword evidence="2 3" id="KW-0560">Oxidoreductase</keyword>
<dbReference type="SUPFAM" id="SSF56542">
    <property type="entry name" value="Substrate-binding domain of HMG-CoA reductase"/>
    <property type="match status" value="1"/>
</dbReference>
<dbReference type="GO" id="GO:0015936">
    <property type="term" value="P:coenzyme A metabolic process"/>
    <property type="evidence" value="ECO:0007669"/>
    <property type="project" value="InterPro"/>
</dbReference>
<dbReference type="PRINTS" id="PR00071">
    <property type="entry name" value="HMGCOARDTASE"/>
</dbReference>
<comment type="similarity">
    <text evidence="1 3">Belongs to the HMG-CoA reductase family.</text>
</comment>
<dbReference type="CDD" id="cd00644">
    <property type="entry name" value="HMG-CoA_reductase_classII"/>
    <property type="match status" value="1"/>
</dbReference>
<dbReference type="SUPFAM" id="SSF55035">
    <property type="entry name" value="NAD-binding domain of HMG-CoA reductase"/>
    <property type="match status" value="1"/>
</dbReference>
<proteinExistence type="inferred from homology"/>
<evidence type="ECO:0000256" key="1">
    <source>
        <dbReference type="ARBA" id="ARBA00007661"/>
    </source>
</evidence>
<dbReference type="GO" id="GO:0004420">
    <property type="term" value="F:hydroxymethylglutaryl-CoA reductase (NADPH) activity"/>
    <property type="evidence" value="ECO:0007669"/>
    <property type="project" value="InterPro"/>
</dbReference>
<dbReference type="AlphaFoldDB" id="A0A0R2CSR4"/>
<evidence type="ECO:0000313" key="5">
    <source>
        <dbReference type="Proteomes" id="UP000051256"/>
    </source>
</evidence>
<dbReference type="InterPro" id="IPR023074">
    <property type="entry name" value="HMG_CoA_Rdtase_cat_sf"/>
</dbReference>
<dbReference type="EMBL" id="AYZR01000001">
    <property type="protein sequence ID" value="KRM94776.1"/>
    <property type="molecule type" value="Genomic_DNA"/>
</dbReference>
<organism evidence="4 5">
    <name type="scientific">Lentilactobacillus senioris DSM 24302 = JCM 17472</name>
    <dbReference type="NCBI Taxonomy" id="1423802"/>
    <lineage>
        <taxon>Bacteria</taxon>
        <taxon>Bacillati</taxon>
        <taxon>Bacillota</taxon>
        <taxon>Bacilli</taxon>
        <taxon>Lactobacillales</taxon>
        <taxon>Lactobacillaceae</taxon>
        <taxon>Lentilactobacillus</taxon>
    </lineage>
</organism>
<reference evidence="4 5" key="1">
    <citation type="journal article" date="2015" name="Genome Announc.">
        <title>Expanding the biotechnology potential of lactobacilli through comparative genomics of 213 strains and associated genera.</title>
        <authorList>
            <person name="Sun Z."/>
            <person name="Harris H.M."/>
            <person name="McCann A."/>
            <person name="Guo C."/>
            <person name="Argimon S."/>
            <person name="Zhang W."/>
            <person name="Yang X."/>
            <person name="Jeffery I.B."/>
            <person name="Cooney J.C."/>
            <person name="Kagawa T.F."/>
            <person name="Liu W."/>
            <person name="Song Y."/>
            <person name="Salvetti E."/>
            <person name="Wrobel A."/>
            <person name="Rasinkangas P."/>
            <person name="Parkhill J."/>
            <person name="Rea M.C."/>
            <person name="O'Sullivan O."/>
            <person name="Ritari J."/>
            <person name="Douillard F.P."/>
            <person name="Paul Ross R."/>
            <person name="Yang R."/>
            <person name="Briner A.E."/>
            <person name="Felis G.E."/>
            <person name="de Vos W.M."/>
            <person name="Barrangou R."/>
            <person name="Klaenhammer T.R."/>
            <person name="Caufield P.W."/>
            <person name="Cui Y."/>
            <person name="Zhang H."/>
            <person name="O'Toole P.W."/>
        </authorList>
    </citation>
    <scope>NUCLEOTIDE SEQUENCE [LARGE SCALE GENOMIC DNA]</scope>
    <source>
        <strain evidence="4 5">DSM 24302</strain>
    </source>
</reference>
<dbReference type="NCBIfam" id="TIGR00532">
    <property type="entry name" value="HMG_CoA_R_NAD"/>
    <property type="match status" value="1"/>
</dbReference>
<dbReference type="InterPro" id="IPR002202">
    <property type="entry name" value="HMG_CoA_Rdtase"/>
</dbReference>
<dbReference type="PATRIC" id="fig|1423802.4.peg.1091"/>
<keyword evidence="5" id="KW-1185">Reference proteome</keyword>
<dbReference type="Gene3D" id="3.90.770.10">
    <property type="entry name" value="3-hydroxy-3-methylglutaryl-coenzyme A Reductase, Chain A, domain 2"/>
    <property type="match status" value="2"/>
</dbReference>
<dbReference type="InterPro" id="IPR009023">
    <property type="entry name" value="HMG_CoA_Rdtase_NAD(P)-bd_sf"/>
</dbReference>
<dbReference type="Proteomes" id="UP000051256">
    <property type="component" value="Unassembled WGS sequence"/>
</dbReference>
<evidence type="ECO:0000313" key="4">
    <source>
        <dbReference type="EMBL" id="KRM94776.1"/>
    </source>
</evidence>
<dbReference type="GO" id="GO:0140643">
    <property type="term" value="F:hydroxymethylglutaryl-CoA reductase (NADH) activity"/>
    <property type="evidence" value="ECO:0007669"/>
    <property type="project" value="UniProtKB-EC"/>
</dbReference>
<evidence type="ECO:0000256" key="2">
    <source>
        <dbReference type="ARBA" id="ARBA00023002"/>
    </source>
</evidence>
<dbReference type="Pfam" id="PF00368">
    <property type="entry name" value="HMG-CoA_red"/>
    <property type="match status" value="1"/>
</dbReference>
<dbReference type="PANTHER" id="PTHR10572:SF24">
    <property type="entry name" value="3-HYDROXY-3-METHYLGLUTARYL-COENZYME A REDUCTASE"/>
    <property type="match status" value="1"/>
</dbReference>
<dbReference type="RefSeq" id="WP_318635505.1">
    <property type="nucleotide sequence ID" value="NZ_AYZR01000001.1"/>
</dbReference>
<keyword evidence="3" id="KW-0520">NAD</keyword>
<dbReference type="InterPro" id="IPR004553">
    <property type="entry name" value="HMG_CoA_Rdtase_bac-typ"/>
</dbReference>
<evidence type="ECO:0000256" key="3">
    <source>
        <dbReference type="RuleBase" id="RU361219"/>
    </source>
</evidence>
<dbReference type="InterPro" id="IPR009029">
    <property type="entry name" value="HMG_CoA_Rdtase_sub-bd_dom_sf"/>
</dbReference>
<dbReference type="UniPathway" id="UPA00257">
    <property type="reaction ID" value="UER00367"/>
</dbReference>
<sequence length="419" mass="45119">MMANQIKHFYRLSYTDRLTALAQQRQLTPNQITTIKQNATQVSDSLIENYLTDYRLSEGVLPQIRVNDHDYVVPMVTEEPSVIAAASHGAKLMMTAGITAQITERLVEGQVIVASKDAEQLAQFVVANQRTILQVANASHPTMQNYGGGAKAVTVRQLDADYCSVDLQVGVGEAMGANVVNTMSEAVADYLRQHDFIIIMSILTNEGSHQLVTVSAQVPVAQLAKAQISGAEIAQRIQIASHIAQIDPKRAVTHNKGIMNGVDAAVIATGNDWRAVEAAVQAFASRDGQYRGLSQWQVVDDQLIGKMTLPLPMGLVGGATKVLKLVSVNRQLSNFQTTQEAMSVIAAVGLAQNLAALLALVSEGIQAGHMKLQLKSMAMANGATPTEVPMVIAQLAHQQPINSQLVKATIEKIRQTKGE</sequence>